<dbReference type="Pfam" id="PF00665">
    <property type="entry name" value="rve"/>
    <property type="match status" value="1"/>
</dbReference>
<evidence type="ECO:0000256" key="2">
    <source>
        <dbReference type="ARBA" id="ARBA00022695"/>
    </source>
</evidence>
<keyword evidence="1" id="KW-0808">Transferase</keyword>
<keyword evidence="3" id="KW-0540">Nuclease</keyword>
<feature type="domain" description="Integrase catalytic" evidence="8">
    <location>
        <begin position="356"/>
        <end position="463"/>
    </location>
</feature>
<dbReference type="InterPro" id="IPR000477">
    <property type="entry name" value="RT_dom"/>
</dbReference>
<dbReference type="FunFam" id="3.10.20.370:FF:000001">
    <property type="entry name" value="Retrovirus-related Pol polyprotein from transposon 17.6-like protein"/>
    <property type="match status" value="1"/>
</dbReference>
<reference evidence="9 10" key="1">
    <citation type="journal article" date="2017" name="Environ. Microbiol.">
        <title>Decay of the glycolytic pathway and adaptation to intranuclear parasitism within Enterocytozoonidae microsporidia.</title>
        <authorList>
            <person name="Wiredu Boakye D."/>
            <person name="Jaroenlak P."/>
            <person name="Prachumwat A."/>
            <person name="Williams T.A."/>
            <person name="Bateman K.S."/>
            <person name="Itsathitphaisarn O."/>
            <person name="Sritunyalucksana K."/>
            <person name="Paszkiewicz K.H."/>
            <person name="Moore K.A."/>
            <person name="Stentiford G.D."/>
            <person name="Williams B.A."/>
        </authorList>
    </citation>
    <scope>NUCLEOTIDE SEQUENCE [LARGE SCALE GENOMIC DNA]</scope>
    <source>
        <strain evidence="9 10">TH1</strain>
    </source>
</reference>
<dbReference type="PANTHER" id="PTHR37984:SF5">
    <property type="entry name" value="PROTEIN NYNRIN-LIKE"/>
    <property type="match status" value="1"/>
</dbReference>
<dbReference type="Pfam" id="PF17917">
    <property type="entry name" value="RT_RNaseH"/>
    <property type="match status" value="1"/>
</dbReference>
<keyword evidence="5" id="KW-0378">Hydrolase</keyword>
<evidence type="ECO:0000259" key="7">
    <source>
        <dbReference type="PROSITE" id="PS50878"/>
    </source>
</evidence>
<dbReference type="InterPro" id="IPR041373">
    <property type="entry name" value="RT_RNaseH"/>
</dbReference>
<organism evidence="9 10">
    <name type="scientific">Ecytonucleospora hepatopenaei</name>
    <dbReference type="NCBI Taxonomy" id="646526"/>
    <lineage>
        <taxon>Eukaryota</taxon>
        <taxon>Fungi</taxon>
        <taxon>Fungi incertae sedis</taxon>
        <taxon>Microsporidia</taxon>
        <taxon>Enterocytozoonidae</taxon>
        <taxon>Ecytonucleospora</taxon>
    </lineage>
</organism>
<dbReference type="Gene3D" id="3.30.70.270">
    <property type="match status" value="2"/>
</dbReference>
<dbReference type="PROSITE" id="PS50878">
    <property type="entry name" value="RT_POL"/>
    <property type="match status" value="1"/>
</dbReference>
<dbReference type="InterPro" id="IPR043128">
    <property type="entry name" value="Rev_trsase/Diguanyl_cyclase"/>
</dbReference>
<dbReference type="PROSITE" id="PS50994">
    <property type="entry name" value="INTEGRASE"/>
    <property type="match status" value="1"/>
</dbReference>
<keyword evidence="6" id="KW-0695">RNA-directed DNA polymerase</keyword>
<accession>A0A1W0E2A3</accession>
<evidence type="ECO:0000313" key="10">
    <source>
        <dbReference type="Proteomes" id="UP000192758"/>
    </source>
</evidence>
<dbReference type="SUPFAM" id="SSF53098">
    <property type="entry name" value="Ribonuclease H-like"/>
    <property type="match status" value="1"/>
</dbReference>
<dbReference type="Pfam" id="PF00078">
    <property type="entry name" value="RVT_1"/>
    <property type="match status" value="1"/>
</dbReference>
<comment type="caution">
    <text evidence="9">The sequence shown here is derived from an EMBL/GenBank/DDBJ whole genome shotgun (WGS) entry which is preliminary data.</text>
</comment>
<dbReference type="InterPro" id="IPR036397">
    <property type="entry name" value="RNaseH_sf"/>
</dbReference>
<evidence type="ECO:0000256" key="3">
    <source>
        <dbReference type="ARBA" id="ARBA00022722"/>
    </source>
</evidence>
<dbReference type="GO" id="GO:0003676">
    <property type="term" value="F:nucleic acid binding"/>
    <property type="evidence" value="ECO:0007669"/>
    <property type="project" value="InterPro"/>
</dbReference>
<evidence type="ECO:0000256" key="1">
    <source>
        <dbReference type="ARBA" id="ARBA00022679"/>
    </source>
</evidence>
<evidence type="ECO:0000256" key="6">
    <source>
        <dbReference type="ARBA" id="ARBA00022918"/>
    </source>
</evidence>
<dbReference type="Proteomes" id="UP000192758">
    <property type="component" value="Unassembled WGS sequence"/>
</dbReference>
<dbReference type="GO" id="GO:0003964">
    <property type="term" value="F:RNA-directed DNA polymerase activity"/>
    <property type="evidence" value="ECO:0007669"/>
    <property type="project" value="UniProtKB-KW"/>
</dbReference>
<dbReference type="CDD" id="cd09274">
    <property type="entry name" value="RNase_HI_RT_Ty3"/>
    <property type="match status" value="1"/>
</dbReference>
<name>A0A1W0E2A3_9MICR</name>
<keyword evidence="10" id="KW-1185">Reference proteome</keyword>
<dbReference type="GO" id="GO:0016787">
    <property type="term" value="F:hydrolase activity"/>
    <property type="evidence" value="ECO:0007669"/>
    <property type="project" value="UniProtKB-KW"/>
</dbReference>
<evidence type="ECO:0000259" key="8">
    <source>
        <dbReference type="PROSITE" id="PS50994"/>
    </source>
</evidence>
<feature type="domain" description="Reverse transcriptase" evidence="7">
    <location>
        <begin position="1"/>
        <end position="71"/>
    </location>
</feature>
<dbReference type="GO" id="GO:0015074">
    <property type="term" value="P:DNA integration"/>
    <property type="evidence" value="ECO:0007669"/>
    <property type="project" value="InterPro"/>
</dbReference>
<dbReference type="GO" id="GO:0005634">
    <property type="term" value="C:nucleus"/>
    <property type="evidence" value="ECO:0007669"/>
    <property type="project" value="UniProtKB-ARBA"/>
</dbReference>
<evidence type="ECO:0000256" key="4">
    <source>
        <dbReference type="ARBA" id="ARBA00022759"/>
    </source>
</evidence>
<dbReference type="InterPro" id="IPR043502">
    <property type="entry name" value="DNA/RNA_pol_sf"/>
</dbReference>
<dbReference type="OrthoDB" id="2192994at2759"/>
<dbReference type="Gene3D" id="3.30.420.10">
    <property type="entry name" value="Ribonuclease H-like superfamily/Ribonuclease H"/>
    <property type="match status" value="1"/>
</dbReference>
<dbReference type="InterPro" id="IPR012337">
    <property type="entry name" value="RNaseH-like_sf"/>
</dbReference>
<dbReference type="SUPFAM" id="SSF56672">
    <property type="entry name" value="DNA/RNA polymerases"/>
    <property type="match status" value="1"/>
</dbReference>
<keyword evidence="4" id="KW-0255">Endonuclease</keyword>
<dbReference type="InterPro" id="IPR001584">
    <property type="entry name" value="Integrase_cat-core"/>
</dbReference>
<sequence>MSRVMGDILRDEIGNGVQVYIDDIIIHAKEEKDHDNLVKKVCEKLELNKIRLNVEKVQFKKEKVILLGIEINGKTSIPKKAENLELFKNTRPKTVSDIRSFLGTANWARDYIEHFAHKTLILTSLTKGKQKNRKIEWSEKCEKEYLDLIKELENLKELNLPNYKKSFILKTDASYDAAGGVLMQYDENSELRPIYWFSKKFTAAETKYGITEKEMYAVYLGCNKFAHELKGKHFEVHTDHKALITMREKSFLENDRVNRWINKLSDFDFAIKYIPGEEMGLADSLSRNLGNVDEETIKKLNGLHVRLGHKGFESIKHEVKEIGLDCTNNEIKEMLSRCEICLKYNSQKRDEIKEIIVTKPFEKIGIDTKIIDGKTKAVLIAIDFFSRYIWIKELEEKTEENILKCLKNWFEKENVKMLIHDQGREFTGKKILEWCVSKNIINHTTSHESHTSNGRTERAIRTISSIKNKTENLSWEKVSKIYNETWHRGIKTTPVELIKLKEEEKKDNFQKLNDKSTGFFKDNEVLIANKENRTKKDIDEKGLFNKKGKILYKTPEDSYIVKTELGKIVKKRRWDLKPTTACLEGGS</sequence>
<dbReference type="EMBL" id="MNPJ01000046">
    <property type="protein sequence ID" value="OQS53370.1"/>
    <property type="molecule type" value="Genomic_DNA"/>
</dbReference>
<dbReference type="InterPro" id="IPR050951">
    <property type="entry name" value="Retrovirus_Pol_polyprotein"/>
</dbReference>
<evidence type="ECO:0000313" key="9">
    <source>
        <dbReference type="EMBL" id="OQS53370.1"/>
    </source>
</evidence>
<proteinExistence type="predicted"/>
<keyword evidence="2" id="KW-0548">Nucleotidyltransferase</keyword>
<dbReference type="AlphaFoldDB" id="A0A1W0E2A3"/>
<dbReference type="VEuPathDB" id="MicrosporidiaDB:EHP00_1912"/>
<protein>
    <submittedName>
        <fullName evidence="9">Pol</fullName>
    </submittedName>
</protein>
<dbReference type="Gene3D" id="3.10.20.370">
    <property type="match status" value="1"/>
</dbReference>
<gene>
    <name evidence="9" type="primary">pol</name>
    <name evidence="9" type="ORF">EHP00_1912</name>
</gene>
<evidence type="ECO:0000256" key="5">
    <source>
        <dbReference type="ARBA" id="ARBA00022801"/>
    </source>
</evidence>
<dbReference type="PANTHER" id="PTHR37984">
    <property type="entry name" value="PROTEIN CBG26694"/>
    <property type="match status" value="1"/>
</dbReference>
<dbReference type="GO" id="GO:0004519">
    <property type="term" value="F:endonuclease activity"/>
    <property type="evidence" value="ECO:0007669"/>
    <property type="project" value="UniProtKB-KW"/>
</dbReference>
<dbReference type="STRING" id="646526.A0A1W0E2A3"/>